<dbReference type="Proteomes" id="UP000000387">
    <property type="component" value="Chromosome"/>
</dbReference>
<dbReference type="KEGG" id="rdn:HMPREF0733_11060"/>
<dbReference type="EMBL" id="CP002280">
    <property type="protein sequence ID" value="ADP40517.1"/>
    <property type="molecule type" value="Genomic_DNA"/>
</dbReference>
<dbReference type="AlphaFoldDB" id="E3H3X5"/>
<evidence type="ECO:0000313" key="1">
    <source>
        <dbReference type="EMBL" id="ADP40517.1"/>
    </source>
</evidence>
<accession>E3H3X5</accession>
<proteinExistence type="predicted"/>
<organism evidence="1 2">
    <name type="scientific">Rothia dentocariosa (strain ATCC 17931 / CDC X599 / XDIA)</name>
    <dbReference type="NCBI Taxonomy" id="762948"/>
    <lineage>
        <taxon>Bacteria</taxon>
        <taxon>Bacillati</taxon>
        <taxon>Actinomycetota</taxon>
        <taxon>Actinomycetes</taxon>
        <taxon>Micrococcales</taxon>
        <taxon>Micrococcaceae</taxon>
        <taxon>Rothia</taxon>
    </lineage>
</organism>
<name>E3H3X5_ROTDC</name>
<evidence type="ECO:0000313" key="2">
    <source>
        <dbReference type="Proteomes" id="UP000000387"/>
    </source>
</evidence>
<dbReference type="eggNOG" id="COG0400">
    <property type="taxonomic scope" value="Bacteria"/>
</dbReference>
<gene>
    <name evidence="1" type="ordered locus">HMPREF0733_11060</name>
</gene>
<reference evidence="2" key="1">
    <citation type="submission" date="2010-10" db="EMBL/GenBank/DDBJ databases">
        <title>The complete genome of Rothia dentocariosa ATCC 17931.</title>
        <authorList>
            <person name="Muzny D."/>
            <person name="Qin X."/>
            <person name="Buhay C."/>
            <person name="Dugan-Rocha S."/>
            <person name="Ding Y."/>
            <person name="Chen G."/>
            <person name="Hawes A."/>
            <person name="Holder M."/>
            <person name="Jhangiani S."/>
            <person name="Johnson A."/>
            <person name="Khan Z."/>
            <person name="Li Z."/>
            <person name="Liu W."/>
            <person name="Liu X."/>
            <person name="Perez L."/>
            <person name="Shen H."/>
            <person name="Wang Q."/>
            <person name="Watt J."/>
            <person name="Xi L."/>
            <person name="Xin Y."/>
            <person name="Zhou J."/>
            <person name="Deng J."/>
            <person name="Jiang H."/>
            <person name="Liu Y."/>
            <person name="Qu J."/>
            <person name="Song X.-Z."/>
            <person name="Zhang L."/>
            <person name="Villasana D."/>
            <person name="Johnson A."/>
            <person name="Liu J."/>
            <person name="Liyanage D."/>
            <person name="Lorensuhewa L."/>
            <person name="Robinson T."/>
            <person name="Song A."/>
            <person name="Song B.-B."/>
            <person name="Dinh H."/>
            <person name="Thornton R."/>
            <person name="Coyle M."/>
            <person name="Francisco L."/>
            <person name="Jackson L."/>
            <person name="Javaid M."/>
            <person name="Korchina V."/>
            <person name="Kovar C."/>
            <person name="Mata R."/>
            <person name="Mathew T."/>
            <person name="Ngo R."/>
            <person name="Nguyen L."/>
            <person name="Nguyen N."/>
            <person name="Okwuonu G."/>
            <person name="Ongeri F."/>
            <person name="Pham C."/>
            <person name="Simmons D."/>
            <person name="Wilczek-Boney K."/>
            <person name="Hale W."/>
            <person name="Jakkamsetti A."/>
            <person name="Pham P."/>
            <person name="Ruth R."/>
            <person name="San Lucas F."/>
            <person name="Warren J."/>
            <person name="Zhang J."/>
            <person name="Zhao Z."/>
            <person name="Zhou C."/>
            <person name="Zhu D."/>
            <person name="Lee S."/>
            <person name="Bess C."/>
            <person name="Blankenburg K."/>
            <person name="Forbes L."/>
            <person name="Fu Q."/>
            <person name="Gubbala S."/>
            <person name="Hirani K."/>
            <person name="Jayaseelan J.C."/>
            <person name="Lara F."/>
            <person name="Munidasa M."/>
            <person name="Palculict T."/>
            <person name="Patil S."/>
            <person name="Pu L.-L."/>
            <person name="Saada N."/>
            <person name="Tang L."/>
            <person name="Weissenberger G."/>
            <person name="Zhu Y."/>
            <person name="Hemphill L."/>
            <person name="Shang Y."/>
            <person name="Youmans B."/>
            <person name="Ayvaz T."/>
            <person name="Ross M."/>
            <person name="Santibanez J."/>
            <person name="Aqrawi P."/>
            <person name="Gross S."/>
            <person name="Joshi V."/>
            <person name="Fowler G."/>
            <person name="Nazareth L."/>
            <person name="Reid J."/>
            <person name="Worley K."/>
            <person name="Petrosino J."/>
            <person name="Highlander S."/>
            <person name="Gibbs R."/>
        </authorList>
    </citation>
    <scope>NUCLEOTIDE SEQUENCE [LARGE SCALE GENOMIC DNA]</scope>
    <source>
        <strain evidence="2">ATCC 17931 / CDC X599 / XDIA</strain>
    </source>
</reference>
<dbReference type="HOGENOM" id="CLU_083890_0_0_11"/>
<protein>
    <submittedName>
        <fullName evidence="1">Uncharacterized protein</fullName>
    </submittedName>
</protein>
<sequence>MGIFPLRTKGNYVYRSLAPVAVSQVLNSLETLTNRSIYQDDSYLRGNLHLKLSRSRKDSILHKVVEMIDSPKTVSYCSFINIAGCVLILSGQDKKLLQALGSGLVLGNNKLLSIRNHYGRDGADQMGALILSYRFVTSFIKDDDKANDLFLKSVNAQTCLSYLVPGIAKAVSSKWLRGTALEEILSTQAYGSSPIAVRLKKYPTVMKYLTWGTILWESAFPLIYIFPEKYVPILLHAVKGFHFGVALTMGLPRFFWGFMGAHAAVEYIIKGKNNE</sequence>